<reference evidence="2 4" key="1">
    <citation type="journal article" date="2004" name="Proc. Natl. Acad. Sci. U.S.A.">
        <title>Genetic organization of the psbAD region in phages infecting marine Synechococcus strains.</title>
        <authorList>
            <person name="Millard A."/>
            <person name="Clokie M.R."/>
            <person name="Shub D.A."/>
            <person name="Mann N.H."/>
        </authorList>
    </citation>
    <scope>NUCLEOTIDE SEQUENCE [LARGE SCALE GENOMIC DNA]</scope>
</reference>
<dbReference type="Proteomes" id="UP000246186">
    <property type="component" value="Genome"/>
</dbReference>
<feature type="region of interest" description="Disordered" evidence="1">
    <location>
        <begin position="77"/>
        <end position="101"/>
    </location>
</feature>
<dbReference type="RefSeq" id="YP_195038.1">
    <property type="nucleotide sequence ID" value="NC_006820.1"/>
</dbReference>
<dbReference type="EMBL" id="AJ630128">
    <property type="protein sequence ID" value="CAF34068.1"/>
    <property type="molecule type" value="Genomic_DNA"/>
</dbReference>
<dbReference type="Proteomes" id="UP000000994">
    <property type="component" value="Segment"/>
</dbReference>
<sequence length="101" mass="11844">MINVKQEDNGSFTISWDETDPKESILNTWTEEDFINAIIDAANESIAIEEYNTNLRKKSRKTNYTIDQTAEEVQQDIDTARKFTENNTSEAKKKDWDEFWS</sequence>
<reference evidence="2 4" key="2">
    <citation type="journal article" date="2005" name="J. Bacteriol.">
        <title>The genome of S-PM2, a 'photosynthetic' T4-type bacteriophage that infects marine Synechococcus strains.</title>
        <authorList>
            <person name="Mann N.H."/>
            <person name="Clokie M.R."/>
            <person name="Millard A."/>
            <person name="Cook A."/>
            <person name="Wilson W.H."/>
            <person name="Wheatley P.J."/>
            <person name="Letarov A."/>
            <person name="Krisch H.M."/>
        </authorList>
    </citation>
    <scope>NUCLEOTIDE SEQUENCE</scope>
</reference>
<organism evidence="2 4">
    <name type="scientific">Synechococcus phage S-PM2</name>
    <dbReference type="NCBI Taxonomy" id="238854"/>
    <lineage>
        <taxon>Viruses</taxon>
        <taxon>Duplodnaviria</taxon>
        <taxon>Heunggongvirae</taxon>
        <taxon>Uroviricota</taxon>
        <taxon>Caudoviricetes</taxon>
        <taxon>Pantevenvirales</taxon>
        <taxon>Kyanoviridae</taxon>
        <taxon>Nodensvirus</taxon>
        <taxon>Nodensvirus spm2</taxon>
    </lineage>
</organism>
<reference evidence="3" key="4">
    <citation type="submission" date="2015-02" db="EMBL/GenBank/DDBJ databases">
        <authorList>
            <person name="Chooi Y.-H."/>
        </authorList>
    </citation>
    <scope>NUCLEOTIDE SEQUENCE</scope>
</reference>
<accession>Q5GQR6</accession>
<gene>
    <name evidence="3" type="ORF">S-PM2d004</name>
    <name evidence="2" type="ORF">S-PM2p004</name>
</gene>
<evidence type="ECO:0000313" key="4">
    <source>
        <dbReference type="Proteomes" id="UP000000994"/>
    </source>
</evidence>
<dbReference type="EMBL" id="LN828717">
    <property type="protein sequence ID" value="CFW42138.1"/>
    <property type="molecule type" value="Genomic_DNA"/>
</dbReference>
<evidence type="ECO:0000256" key="1">
    <source>
        <dbReference type="SAM" id="MobiDB-lite"/>
    </source>
</evidence>
<dbReference type="GeneID" id="3260420"/>
<dbReference type="KEGG" id="vg:3260420"/>
<organismHost>
    <name type="scientific">Synechococcus</name>
    <dbReference type="NCBI Taxonomy" id="1129"/>
</organismHost>
<keyword evidence="4" id="KW-1185">Reference proteome</keyword>
<proteinExistence type="predicted"/>
<dbReference type="OrthoDB" id="23771at10239"/>
<name>Q5GQR6_BPSYP</name>
<feature type="compositionally biased region" description="Basic and acidic residues" evidence="1">
    <location>
        <begin position="78"/>
        <end position="101"/>
    </location>
</feature>
<evidence type="ECO:0000313" key="5">
    <source>
        <dbReference type="Proteomes" id="UP000246186"/>
    </source>
</evidence>
<protein>
    <submittedName>
        <fullName evidence="2">Hypothetical-Protein / belonging to T4-LIKE GC: 751</fullName>
    </submittedName>
</protein>
<reference evidence="3 5" key="3">
    <citation type="journal article" date="2015" name="PLoS ONE">
        <title>Spontaneous Deletion of an "ORFanage" Region Facilitates Host Adaptation in a "Photosynthetic" Cyanophage.</title>
        <authorList>
            <person name="Puxty R.J."/>
            <person name="Perez-Sepulveda B."/>
            <person name="Rihtman B."/>
            <person name="Evans D.J."/>
            <person name="Millard A.D."/>
            <person name="Scanlan D.J."/>
        </authorList>
    </citation>
    <scope>NUCLEOTIDE SEQUENCE [LARGE SCALE GENOMIC DNA]</scope>
</reference>
<evidence type="ECO:0000313" key="2">
    <source>
        <dbReference type="EMBL" id="CAF34068.1"/>
    </source>
</evidence>
<evidence type="ECO:0000313" key="3">
    <source>
        <dbReference type="EMBL" id="CFW42138.1"/>
    </source>
</evidence>